<evidence type="ECO:0000256" key="6">
    <source>
        <dbReference type="ARBA" id="ARBA00023012"/>
    </source>
</evidence>
<dbReference type="InterPro" id="IPR003594">
    <property type="entry name" value="HATPase_dom"/>
</dbReference>
<dbReference type="PROSITE" id="PS50109">
    <property type="entry name" value="HIS_KIN"/>
    <property type="match status" value="1"/>
</dbReference>
<dbReference type="EMBL" id="CP094534">
    <property type="protein sequence ID" value="UOE33023.1"/>
    <property type="molecule type" value="Genomic_DNA"/>
</dbReference>
<dbReference type="SUPFAM" id="SSF47384">
    <property type="entry name" value="Homodimeric domain of signal transducing histidine kinase"/>
    <property type="match status" value="1"/>
</dbReference>
<keyword evidence="6" id="KW-0902">Two-component regulatory system</keyword>
<keyword evidence="4" id="KW-0808">Transferase</keyword>
<sequence>MNVGVALAGAYANAGLALRRRGSYAGAVRAYAQGLRYYQQLDNYAGLIWLNELLGEAYEEQGNDERAELYYTAARGTTRALQATEPTMAAVSLAETLGYTHALLLRQRRAPELLGLLAGGIANAQRARQRDTAYWRLAGIEASLRLRVAEVSLRTGQPAVAEAALRRAAVGLAEVARRAPTPALRRHFLYYQWRAEELVLRHWLARATSRPSNPAWVPQALACTDSLDAPAARAAQRLKLADYLLRAGEPASATALLPDMEASYRAARNRVKLREVLQLKADALAALGRWQPAYHAREQLELLTDSLRATQQYAALADMETRYQTERKEVQIDQLRTISAQQQRQKQLAWTAAALLALLLGGTAYALLEMRRLARRLRAARATQDRLYSVIGHDLRSPLAALGGLATLLDYYRRAGINNPAVLDEVTTEVRQTTSQLTSLVDNLLHWAASQSGELAYQPEALDASRLLRELASLYAAEARAQQVTVTVTVAPDLPPLWADHNMVRAQLRNLLGNALKVAPAGSVITLAAQLAGGCLELRVTDAGPGLSAAQLAALQTNDTPTGLALRLPGQRGTGLGLPLVRQLAQRQRGRFCLESTPGHGTTACLLLPVR</sequence>
<dbReference type="CDD" id="cd00082">
    <property type="entry name" value="HisKA"/>
    <property type="match status" value="1"/>
</dbReference>
<keyword evidence="7" id="KW-0472">Membrane</keyword>
<gene>
    <name evidence="9" type="ORF">MTP16_18060</name>
</gene>
<dbReference type="InterPro" id="IPR036890">
    <property type="entry name" value="HATPase_C_sf"/>
</dbReference>
<dbReference type="SUPFAM" id="SSF48452">
    <property type="entry name" value="TPR-like"/>
    <property type="match status" value="1"/>
</dbReference>
<dbReference type="Gene3D" id="1.10.287.130">
    <property type="match status" value="1"/>
</dbReference>
<dbReference type="EC" id="2.7.13.3" evidence="2"/>
<dbReference type="SUPFAM" id="SSF55874">
    <property type="entry name" value="ATPase domain of HSP90 chaperone/DNA topoisomerase II/histidine kinase"/>
    <property type="match status" value="1"/>
</dbReference>
<evidence type="ECO:0000256" key="2">
    <source>
        <dbReference type="ARBA" id="ARBA00012438"/>
    </source>
</evidence>
<keyword evidence="10" id="KW-1185">Reference proteome</keyword>
<dbReference type="SMART" id="SM00388">
    <property type="entry name" value="HisKA"/>
    <property type="match status" value="1"/>
</dbReference>
<dbReference type="PRINTS" id="PR00344">
    <property type="entry name" value="BCTRLSENSOR"/>
</dbReference>
<keyword evidence="7" id="KW-1133">Transmembrane helix</keyword>
<dbReference type="CDD" id="cd00075">
    <property type="entry name" value="HATPase"/>
    <property type="match status" value="1"/>
</dbReference>
<protein>
    <recommendedName>
        <fullName evidence="2">histidine kinase</fullName>
        <ecNumber evidence="2">2.7.13.3</ecNumber>
    </recommendedName>
</protein>
<dbReference type="Pfam" id="PF00512">
    <property type="entry name" value="HisKA"/>
    <property type="match status" value="1"/>
</dbReference>
<evidence type="ECO:0000256" key="1">
    <source>
        <dbReference type="ARBA" id="ARBA00000085"/>
    </source>
</evidence>
<organism evidence="9 10">
    <name type="scientific">Hymenobacter monticola</name>
    <dbReference type="NCBI Taxonomy" id="1705399"/>
    <lineage>
        <taxon>Bacteria</taxon>
        <taxon>Pseudomonadati</taxon>
        <taxon>Bacteroidota</taxon>
        <taxon>Cytophagia</taxon>
        <taxon>Cytophagales</taxon>
        <taxon>Hymenobacteraceae</taxon>
        <taxon>Hymenobacter</taxon>
    </lineage>
</organism>
<dbReference type="InterPro" id="IPR004358">
    <property type="entry name" value="Sig_transdc_His_kin-like_C"/>
</dbReference>
<evidence type="ECO:0000259" key="8">
    <source>
        <dbReference type="PROSITE" id="PS50109"/>
    </source>
</evidence>
<dbReference type="InterPro" id="IPR011990">
    <property type="entry name" value="TPR-like_helical_dom_sf"/>
</dbReference>
<reference evidence="9 10" key="1">
    <citation type="submission" date="2022-03" db="EMBL/GenBank/DDBJ databases">
        <title>Hymenobactersp. isolated from the air.</title>
        <authorList>
            <person name="Won M."/>
            <person name="Kwon S.-W."/>
        </authorList>
    </citation>
    <scope>NUCLEOTIDE SEQUENCE [LARGE SCALE GENOMIC DNA]</scope>
    <source>
        <strain evidence="9 10">KACC 22596</strain>
    </source>
</reference>
<dbReference type="SMART" id="SM00387">
    <property type="entry name" value="HATPase_c"/>
    <property type="match status" value="1"/>
</dbReference>
<keyword evidence="7" id="KW-0812">Transmembrane</keyword>
<comment type="catalytic activity">
    <reaction evidence="1">
        <text>ATP + protein L-histidine = ADP + protein N-phospho-L-histidine.</text>
        <dbReference type="EC" id="2.7.13.3"/>
    </reaction>
</comment>
<accession>A0ABY4B1I9</accession>
<evidence type="ECO:0000256" key="4">
    <source>
        <dbReference type="ARBA" id="ARBA00022679"/>
    </source>
</evidence>
<proteinExistence type="predicted"/>
<dbReference type="InterPro" id="IPR036097">
    <property type="entry name" value="HisK_dim/P_sf"/>
</dbReference>
<feature type="domain" description="Histidine kinase" evidence="8">
    <location>
        <begin position="390"/>
        <end position="611"/>
    </location>
</feature>
<evidence type="ECO:0000256" key="5">
    <source>
        <dbReference type="ARBA" id="ARBA00022777"/>
    </source>
</evidence>
<feature type="transmembrane region" description="Helical" evidence="7">
    <location>
        <begin position="348"/>
        <end position="368"/>
    </location>
</feature>
<dbReference type="Gene3D" id="1.25.40.10">
    <property type="entry name" value="Tetratricopeptide repeat domain"/>
    <property type="match status" value="1"/>
</dbReference>
<evidence type="ECO:0000313" key="9">
    <source>
        <dbReference type="EMBL" id="UOE33023.1"/>
    </source>
</evidence>
<evidence type="ECO:0000313" key="10">
    <source>
        <dbReference type="Proteomes" id="UP000831390"/>
    </source>
</evidence>
<dbReference type="GO" id="GO:0016301">
    <property type="term" value="F:kinase activity"/>
    <property type="evidence" value="ECO:0007669"/>
    <property type="project" value="UniProtKB-KW"/>
</dbReference>
<keyword evidence="3" id="KW-0597">Phosphoprotein</keyword>
<dbReference type="Proteomes" id="UP000831390">
    <property type="component" value="Chromosome"/>
</dbReference>
<dbReference type="Pfam" id="PF02518">
    <property type="entry name" value="HATPase_c"/>
    <property type="match status" value="1"/>
</dbReference>
<dbReference type="RefSeq" id="WP_243512570.1">
    <property type="nucleotide sequence ID" value="NZ_CP094534.1"/>
</dbReference>
<dbReference type="InterPro" id="IPR050736">
    <property type="entry name" value="Sensor_HK_Regulatory"/>
</dbReference>
<dbReference type="InterPro" id="IPR005467">
    <property type="entry name" value="His_kinase_dom"/>
</dbReference>
<dbReference type="InterPro" id="IPR003661">
    <property type="entry name" value="HisK_dim/P_dom"/>
</dbReference>
<dbReference type="PANTHER" id="PTHR43711:SF1">
    <property type="entry name" value="HISTIDINE KINASE 1"/>
    <property type="match status" value="1"/>
</dbReference>
<dbReference type="Gene3D" id="3.30.565.10">
    <property type="entry name" value="Histidine kinase-like ATPase, C-terminal domain"/>
    <property type="match status" value="1"/>
</dbReference>
<evidence type="ECO:0000256" key="7">
    <source>
        <dbReference type="SAM" id="Phobius"/>
    </source>
</evidence>
<keyword evidence="5 9" id="KW-0418">Kinase</keyword>
<name>A0ABY4B1I9_9BACT</name>
<dbReference type="PANTHER" id="PTHR43711">
    <property type="entry name" value="TWO-COMPONENT HISTIDINE KINASE"/>
    <property type="match status" value="1"/>
</dbReference>
<evidence type="ECO:0000256" key="3">
    <source>
        <dbReference type="ARBA" id="ARBA00022553"/>
    </source>
</evidence>